<dbReference type="AlphaFoldDB" id="A0A4U5LYQ5"/>
<gene>
    <name evidence="1" type="ORF">L596_028499</name>
</gene>
<sequence length="169" mass="18481">MPAYGPDGRTLVKGATVTTASPRTSKATFAFPQTQQLLGVRFFDRRFLLALFISQLIFSAVAMKDAHHLTVFPAHETSLCVGGLSRRYNHSCDLTAAIGNHHDAFGHLKPHLNPIAQNPQTGVNLFVACKLYPYPVSAAEGGLKKNALNESELSLIHFLSFLHRSQPIS</sequence>
<comment type="caution">
    <text evidence="1">The sequence shown here is derived from an EMBL/GenBank/DDBJ whole genome shotgun (WGS) entry which is preliminary data.</text>
</comment>
<evidence type="ECO:0000313" key="2">
    <source>
        <dbReference type="Proteomes" id="UP000298663"/>
    </source>
</evidence>
<name>A0A4U5LYQ5_STECR</name>
<evidence type="ECO:0000313" key="1">
    <source>
        <dbReference type="EMBL" id="TKR61382.1"/>
    </source>
</evidence>
<organism evidence="1 2">
    <name type="scientific">Steinernema carpocapsae</name>
    <name type="common">Entomopathogenic nematode</name>
    <dbReference type="NCBI Taxonomy" id="34508"/>
    <lineage>
        <taxon>Eukaryota</taxon>
        <taxon>Metazoa</taxon>
        <taxon>Ecdysozoa</taxon>
        <taxon>Nematoda</taxon>
        <taxon>Chromadorea</taxon>
        <taxon>Rhabditida</taxon>
        <taxon>Tylenchina</taxon>
        <taxon>Panagrolaimomorpha</taxon>
        <taxon>Strongyloidoidea</taxon>
        <taxon>Steinernematidae</taxon>
        <taxon>Steinernema</taxon>
    </lineage>
</organism>
<reference evidence="1 2" key="2">
    <citation type="journal article" date="2019" name="G3 (Bethesda)">
        <title>Hybrid Assembly of the Genome of the Entomopathogenic Nematode Steinernema carpocapsae Identifies the X-Chromosome.</title>
        <authorList>
            <person name="Serra L."/>
            <person name="Macchietto M."/>
            <person name="Macias-Munoz A."/>
            <person name="McGill C.J."/>
            <person name="Rodriguez I.M."/>
            <person name="Rodriguez B."/>
            <person name="Murad R."/>
            <person name="Mortazavi A."/>
        </authorList>
    </citation>
    <scope>NUCLEOTIDE SEQUENCE [LARGE SCALE GENOMIC DNA]</scope>
    <source>
        <strain evidence="1 2">ALL</strain>
    </source>
</reference>
<dbReference type="EMBL" id="AZBU02000011">
    <property type="protein sequence ID" value="TKR61382.1"/>
    <property type="molecule type" value="Genomic_DNA"/>
</dbReference>
<keyword evidence="2" id="KW-1185">Reference proteome</keyword>
<proteinExistence type="predicted"/>
<dbReference type="Proteomes" id="UP000298663">
    <property type="component" value="Unassembled WGS sequence"/>
</dbReference>
<accession>A0A4U5LYQ5</accession>
<dbReference type="OrthoDB" id="5809340at2759"/>
<reference evidence="1 2" key="1">
    <citation type="journal article" date="2015" name="Genome Biol.">
        <title>Comparative genomics of Steinernema reveals deeply conserved gene regulatory networks.</title>
        <authorList>
            <person name="Dillman A.R."/>
            <person name="Macchietto M."/>
            <person name="Porter C.F."/>
            <person name="Rogers A."/>
            <person name="Williams B."/>
            <person name="Antoshechkin I."/>
            <person name="Lee M.M."/>
            <person name="Goodwin Z."/>
            <person name="Lu X."/>
            <person name="Lewis E.E."/>
            <person name="Goodrich-Blair H."/>
            <person name="Stock S.P."/>
            <person name="Adams B.J."/>
            <person name="Sternberg P.W."/>
            <person name="Mortazavi A."/>
        </authorList>
    </citation>
    <scope>NUCLEOTIDE SEQUENCE [LARGE SCALE GENOMIC DNA]</scope>
    <source>
        <strain evidence="1 2">ALL</strain>
    </source>
</reference>
<protein>
    <submittedName>
        <fullName evidence="1">Uncharacterized protein</fullName>
    </submittedName>
</protein>